<dbReference type="EMBL" id="OV696700">
    <property type="protein sequence ID" value="CAH1245934.1"/>
    <property type="molecule type" value="Genomic_DNA"/>
</dbReference>
<organism evidence="1 2">
    <name type="scientific">Branchiostoma lanceolatum</name>
    <name type="common">Common lancelet</name>
    <name type="synonym">Amphioxus lanceolatum</name>
    <dbReference type="NCBI Taxonomy" id="7740"/>
    <lineage>
        <taxon>Eukaryota</taxon>
        <taxon>Metazoa</taxon>
        <taxon>Chordata</taxon>
        <taxon>Cephalochordata</taxon>
        <taxon>Leptocardii</taxon>
        <taxon>Amphioxiformes</taxon>
        <taxon>Branchiostomatidae</taxon>
        <taxon>Branchiostoma</taxon>
    </lineage>
</organism>
<gene>
    <name evidence="1" type="primary">Hypp7609</name>
    <name evidence="1" type="ORF">BLAG_LOCUS8117</name>
</gene>
<dbReference type="Proteomes" id="UP000838412">
    <property type="component" value="Chromosome 15"/>
</dbReference>
<dbReference type="AlphaFoldDB" id="A0A8J9Z2F6"/>
<keyword evidence="2" id="KW-1185">Reference proteome</keyword>
<accession>A0A8J9Z2F6</accession>
<evidence type="ECO:0000313" key="1">
    <source>
        <dbReference type="EMBL" id="CAH1245934.1"/>
    </source>
</evidence>
<protein>
    <submittedName>
        <fullName evidence="1">Hypp7609 protein</fullName>
    </submittedName>
</protein>
<evidence type="ECO:0000313" key="2">
    <source>
        <dbReference type="Proteomes" id="UP000838412"/>
    </source>
</evidence>
<reference evidence="1" key="1">
    <citation type="submission" date="2022-01" db="EMBL/GenBank/DDBJ databases">
        <authorList>
            <person name="Braso-Vives M."/>
        </authorList>
    </citation>
    <scope>NUCLEOTIDE SEQUENCE</scope>
</reference>
<name>A0A8J9Z2F6_BRALA</name>
<proteinExistence type="predicted"/>
<sequence>MFSLVSTFVAECKVLLNGAEPEVRNSVNSLRALPKGENAALWHPRGSVNIGHRSGFSEDWRVMFGQSRTSGRQNP</sequence>